<comment type="caution">
    <text evidence="2">The sequence shown here is derived from an EMBL/GenBank/DDBJ whole genome shotgun (WGS) entry which is preliminary data.</text>
</comment>
<dbReference type="AlphaFoldDB" id="D6TLX7"/>
<evidence type="ECO:0000313" key="2">
    <source>
        <dbReference type="EMBL" id="EFH86777.1"/>
    </source>
</evidence>
<keyword evidence="3" id="KW-1185">Reference proteome</keyword>
<reference evidence="2 3" key="1">
    <citation type="journal article" date="2011" name="Stand. Genomic Sci.">
        <title>Non-contiguous finished genome sequence and contextual data of the filamentous soil bacterium Ktedonobacter racemifer type strain (SOSP1-21).</title>
        <authorList>
            <person name="Chang Y.J."/>
            <person name="Land M."/>
            <person name="Hauser L."/>
            <person name="Chertkov O."/>
            <person name="Del Rio T.G."/>
            <person name="Nolan M."/>
            <person name="Copeland A."/>
            <person name="Tice H."/>
            <person name="Cheng J.F."/>
            <person name="Lucas S."/>
            <person name="Han C."/>
            <person name="Goodwin L."/>
            <person name="Pitluck S."/>
            <person name="Ivanova N."/>
            <person name="Ovchinikova G."/>
            <person name="Pati A."/>
            <person name="Chen A."/>
            <person name="Palaniappan K."/>
            <person name="Mavromatis K."/>
            <person name="Liolios K."/>
            <person name="Brettin T."/>
            <person name="Fiebig A."/>
            <person name="Rohde M."/>
            <person name="Abt B."/>
            <person name="Goker M."/>
            <person name="Detter J.C."/>
            <person name="Woyke T."/>
            <person name="Bristow J."/>
            <person name="Eisen J.A."/>
            <person name="Markowitz V."/>
            <person name="Hugenholtz P."/>
            <person name="Kyrpides N.C."/>
            <person name="Klenk H.P."/>
            <person name="Lapidus A."/>
        </authorList>
    </citation>
    <scope>NUCLEOTIDE SEQUENCE [LARGE SCALE GENOMIC DNA]</scope>
    <source>
        <strain evidence="3">DSM 44963</strain>
    </source>
</reference>
<dbReference type="InterPro" id="IPR000182">
    <property type="entry name" value="GNAT_dom"/>
</dbReference>
<name>D6TLX7_KTERA</name>
<dbReference type="eggNOG" id="COG1670">
    <property type="taxonomic scope" value="Bacteria"/>
</dbReference>
<feature type="domain" description="N-acetyltransferase" evidence="1">
    <location>
        <begin position="41"/>
        <end position="190"/>
    </location>
</feature>
<dbReference type="Pfam" id="PF13302">
    <property type="entry name" value="Acetyltransf_3"/>
    <property type="match status" value="1"/>
</dbReference>
<protein>
    <submittedName>
        <fullName evidence="2">GCN5-related N-acetyltransferase</fullName>
    </submittedName>
</protein>
<sequence>MSSKHNILRQEDSKPIVNLMGQKIVLGPIQRSLLPYYQKWMNDPEVNESRIYTLRPLTWEATEAWYEQTSKESNLDAVFFTIYERVGMRPIGTTMLFDISFFNQSAEFAISIGEKDCWNKGYGTESTILMLNYAFQNVCLHSVRLRTLSFNERAIRVYLRAGFQIAGKWRDAHPFKGQKHDIVLMDCLVNDFFNR</sequence>
<evidence type="ECO:0000313" key="3">
    <source>
        <dbReference type="Proteomes" id="UP000004508"/>
    </source>
</evidence>
<dbReference type="PROSITE" id="PS51186">
    <property type="entry name" value="GNAT"/>
    <property type="match status" value="1"/>
</dbReference>
<accession>D6TLX7</accession>
<dbReference type="GO" id="GO:0016747">
    <property type="term" value="F:acyltransferase activity, transferring groups other than amino-acyl groups"/>
    <property type="evidence" value="ECO:0007669"/>
    <property type="project" value="InterPro"/>
</dbReference>
<keyword evidence="2" id="KW-0808">Transferase</keyword>
<gene>
    <name evidence="2" type="ORF">Krac_8090</name>
</gene>
<dbReference type="Proteomes" id="UP000004508">
    <property type="component" value="Unassembled WGS sequence"/>
</dbReference>
<dbReference type="SUPFAM" id="SSF55729">
    <property type="entry name" value="Acyl-CoA N-acyltransferases (Nat)"/>
    <property type="match status" value="1"/>
</dbReference>
<evidence type="ECO:0000259" key="1">
    <source>
        <dbReference type="PROSITE" id="PS51186"/>
    </source>
</evidence>
<dbReference type="RefSeq" id="WP_007911362.1">
    <property type="nucleotide sequence ID" value="NZ_ADVG01000002.1"/>
</dbReference>
<dbReference type="Gene3D" id="3.40.630.30">
    <property type="match status" value="1"/>
</dbReference>
<dbReference type="PANTHER" id="PTHR43415:SF3">
    <property type="entry name" value="GNAT-FAMILY ACETYLTRANSFERASE"/>
    <property type="match status" value="1"/>
</dbReference>
<organism evidence="2 3">
    <name type="scientific">Ktedonobacter racemifer DSM 44963</name>
    <dbReference type="NCBI Taxonomy" id="485913"/>
    <lineage>
        <taxon>Bacteria</taxon>
        <taxon>Bacillati</taxon>
        <taxon>Chloroflexota</taxon>
        <taxon>Ktedonobacteria</taxon>
        <taxon>Ktedonobacterales</taxon>
        <taxon>Ktedonobacteraceae</taxon>
        <taxon>Ktedonobacter</taxon>
    </lineage>
</organism>
<dbReference type="InterPro" id="IPR016181">
    <property type="entry name" value="Acyl_CoA_acyltransferase"/>
</dbReference>
<dbReference type="OrthoDB" id="9795206at2"/>
<dbReference type="PANTHER" id="PTHR43415">
    <property type="entry name" value="SPERMIDINE N(1)-ACETYLTRANSFERASE"/>
    <property type="match status" value="1"/>
</dbReference>
<dbReference type="InParanoid" id="D6TLX7"/>
<proteinExistence type="predicted"/>
<dbReference type="STRING" id="485913.Krac_8090"/>
<dbReference type="EMBL" id="ADVG01000002">
    <property type="protein sequence ID" value="EFH86777.1"/>
    <property type="molecule type" value="Genomic_DNA"/>
</dbReference>